<gene>
    <name evidence="2" type="ordered locus">HS_0532</name>
</gene>
<feature type="compositionally biased region" description="Low complexity" evidence="1">
    <location>
        <begin position="46"/>
        <end position="55"/>
    </location>
</feature>
<dbReference type="HOGENOM" id="CLU_1794642_0_0_6"/>
<name>Q0I220_HISS1</name>
<feature type="region of interest" description="Disordered" evidence="1">
    <location>
        <begin position="17"/>
        <end position="55"/>
    </location>
</feature>
<sequence>MRTTINALTELKQLKGRFKPSNNKKGHISKTQYKSHDEDLANKQPNTNTKAKNTDTAQSIPFRFTLSQTNRLFELNKQAIERCKLNFPDHYHHKYKLAEECTEIAKRLATARYLIKCLKSYTVEQSQEQDSMTKESLAVLHYLADKFGEMSEFVKLVDENGNKLEHFDNKNDLEG</sequence>
<dbReference type="EMBL" id="CP000436">
    <property type="protein sequence ID" value="ABI24809.1"/>
    <property type="molecule type" value="Genomic_DNA"/>
</dbReference>
<dbReference type="KEGG" id="hso:HS_0532"/>
<proteinExistence type="predicted"/>
<accession>Q0I220</accession>
<organism evidence="2">
    <name type="scientific">Histophilus somni (strain 129Pt)</name>
    <name type="common">Haemophilus somnus</name>
    <dbReference type="NCBI Taxonomy" id="205914"/>
    <lineage>
        <taxon>Bacteria</taxon>
        <taxon>Pseudomonadati</taxon>
        <taxon>Pseudomonadota</taxon>
        <taxon>Gammaproteobacteria</taxon>
        <taxon>Pasteurellales</taxon>
        <taxon>Pasteurellaceae</taxon>
        <taxon>Histophilus</taxon>
    </lineage>
</organism>
<dbReference type="AlphaFoldDB" id="Q0I220"/>
<evidence type="ECO:0000256" key="1">
    <source>
        <dbReference type="SAM" id="MobiDB-lite"/>
    </source>
</evidence>
<reference evidence="2" key="1">
    <citation type="submission" date="2006-08" db="EMBL/GenBank/DDBJ databases">
        <title>Complete genome sequence of Haemophilus somnus 129PT.</title>
        <authorList>
            <person name="Copeland A."/>
            <person name="Lucas S."/>
            <person name="Lapidus A."/>
            <person name="Barry K."/>
            <person name="Glavina del Rio T."/>
            <person name="Hammon N."/>
            <person name="Dalin E."/>
            <person name="Tice H."/>
            <person name="Pitluck S."/>
            <person name="Brettin T.S."/>
            <person name="Bruce D."/>
            <person name="Challacombe J.F."/>
            <person name="Chertkov O."/>
            <person name="Detter J.C."/>
            <person name="Gilna P."/>
            <person name="Han S."/>
            <person name="Misra M."/>
            <person name="Tapia R."/>
            <person name="Thayer N.N."/>
            <person name="Xie G."/>
            <person name="Inzana T.J."/>
            <person name="Duncan A.J."/>
            <person name="Siddaramppa S."/>
            <person name="Richardson P."/>
        </authorList>
    </citation>
    <scope>NUCLEOTIDE SEQUENCE</scope>
    <source>
        <strain evidence="2">129PT</strain>
    </source>
</reference>
<protein>
    <submittedName>
        <fullName evidence="2">Uncharacterized protein</fullName>
    </submittedName>
</protein>
<evidence type="ECO:0000313" key="2">
    <source>
        <dbReference type="EMBL" id="ABI24809.1"/>
    </source>
</evidence>
<feature type="compositionally biased region" description="Basic residues" evidence="1">
    <location>
        <begin position="17"/>
        <end position="28"/>
    </location>
</feature>